<reference evidence="14" key="1">
    <citation type="submission" date="2019-11" db="EMBL/GenBank/DDBJ databases">
        <authorList>
            <person name="Feng L."/>
        </authorList>
    </citation>
    <scope>NUCLEOTIDE SEQUENCE</scope>
    <source>
        <strain evidence="14">PmerdaeLFYP103</strain>
    </source>
</reference>
<feature type="binding site" evidence="12">
    <location>
        <position position="115"/>
    </location>
    <ligand>
        <name>Zn(2+)</name>
        <dbReference type="ChEBI" id="CHEBI:29105"/>
    </ligand>
</feature>
<name>A0A6N3CUV0_9BACT</name>
<keyword evidence="11" id="KW-0804">Transcription</keyword>
<feature type="binding site" evidence="12">
    <location>
        <position position="112"/>
    </location>
    <ligand>
        <name>Zn(2+)</name>
        <dbReference type="ChEBI" id="CHEBI:29105"/>
    </ligand>
</feature>
<dbReference type="InterPro" id="IPR002481">
    <property type="entry name" value="FUR"/>
</dbReference>
<protein>
    <recommendedName>
        <fullName evidence="4">Ferric uptake regulation protein</fullName>
    </recommendedName>
</protein>
<keyword evidence="8 12" id="KW-0862">Zinc</keyword>
<dbReference type="GO" id="GO:0005829">
    <property type="term" value="C:cytosol"/>
    <property type="evidence" value="ECO:0007669"/>
    <property type="project" value="TreeGrafter"/>
</dbReference>
<dbReference type="InterPro" id="IPR043135">
    <property type="entry name" value="Fur_C"/>
</dbReference>
<dbReference type="EMBL" id="CACRUV010000019">
    <property type="protein sequence ID" value="VYU18331.1"/>
    <property type="molecule type" value="Genomic_DNA"/>
</dbReference>
<evidence type="ECO:0000256" key="2">
    <source>
        <dbReference type="ARBA" id="ARBA00007957"/>
    </source>
</evidence>
<keyword evidence="5" id="KW-0963">Cytoplasm</keyword>
<dbReference type="GO" id="GO:1900376">
    <property type="term" value="P:regulation of secondary metabolite biosynthetic process"/>
    <property type="evidence" value="ECO:0007669"/>
    <property type="project" value="TreeGrafter"/>
</dbReference>
<comment type="cofactor">
    <cofactor evidence="12">
        <name>Zn(2+)</name>
        <dbReference type="ChEBI" id="CHEBI:29105"/>
    </cofactor>
    <text evidence="12">Binds 1 zinc ion per subunit.</text>
</comment>
<dbReference type="InterPro" id="IPR036388">
    <property type="entry name" value="WH-like_DNA-bd_sf"/>
</dbReference>
<dbReference type="PANTHER" id="PTHR33202">
    <property type="entry name" value="ZINC UPTAKE REGULATION PROTEIN"/>
    <property type="match status" value="1"/>
</dbReference>
<comment type="subcellular location">
    <subcellularLocation>
        <location evidence="1">Cytoplasm</location>
    </subcellularLocation>
</comment>
<dbReference type="PANTHER" id="PTHR33202:SF2">
    <property type="entry name" value="FERRIC UPTAKE REGULATION PROTEIN"/>
    <property type="match status" value="1"/>
</dbReference>
<evidence type="ECO:0000256" key="13">
    <source>
        <dbReference type="PIRSR" id="PIRSR602481-2"/>
    </source>
</evidence>
<evidence type="ECO:0000256" key="12">
    <source>
        <dbReference type="PIRSR" id="PIRSR602481-1"/>
    </source>
</evidence>
<comment type="cofactor">
    <cofactor evidence="13">
        <name>Mn(2+)</name>
        <dbReference type="ChEBI" id="CHEBI:29035"/>
    </cofactor>
    <cofactor evidence="13">
        <name>Fe(2+)</name>
        <dbReference type="ChEBI" id="CHEBI:29033"/>
    </cofactor>
    <text evidence="13">Binds 1 Mn(2+) or Fe(2+) ion per subunit.</text>
</comment>
<evidence type="ECO:0000256" key="4">
    <source>
        <dbReference type="ARBA" id="ARBA00020910"/>
    </source>
</evidence>
<feature type="binding site" evidence="12">
    <location>
        <position position="154"/>
    </location>
    <ligand>
        <name>Zn(2+)</name>
        <dbReference type="ChEBI" id="CHEBI:29105"/>
    </ligand>
</feature>
<dbReference type="Gene3D" id="1.10.10.10">
    <property type="entry name" value="Winged helix-like DNA-binding domain superfamily/Winged helix DNA-binding domain"/>
    <property type="match status" value="1"/>
</dbReference>
<keyword evidence="10" id="KW-0238">DNA-binding</keyword>
<keyword evidence="9" id="KW-0805">Transcription regulation</keyword>
<evidence type="ECO:0000256" key="7">
    <source>
        <dbReference type="ARBA" id="ARBA00022723"/>
    </source>
</evidence>
<evidence type="ECO:0000313" key="14">
    <source>
        <dbReference type="EMBL" id="VYU18331.1"/>
    </source>
</evidence>
<comment type="similarity">
    <text evidence="2">Belongs to the Fur family.</text>
</comment>
<evidence type="ECO:0000256" key="1">
    <source>
        <dbReference type="ARBA" id="ARBA00004496"/>
    </source>
</evidence>
<comment type="subunit">
    <text evidence="3">Homodimer.</text>
</comment>
<dbReference type="GO" id="GO:0045892">
    <property type="term" value="P:negative regulation of DNA-templated transcription"/>
    <property type="evidence" value="ECO:0007669"/>
    <property type="project" value="TreeGrafter"/>
</dbReference>
<evidence type="ECO:0000256" key="3">
    <source>
        <dbReference type="ARBA" id="ARBA00011738"/>
    </source>
</evidence>
<dbReference type="SUPFAM" id="SSF46785">
    <property type="entry name" value="Winged helix' DNA-binding domain"/>
    <property type="match status" value="1"/>
</dbReference>
<dbReference type="Gene3D" id="3.30.1490.190">
    <property type="match status" value="1"/>
</dbReference>
<feature type="binding site" evidence="13">
    <location>
        <position position="143"/>
    </location>
    <ligand>
        <name>Fe cation</name>
        <dbReference type="ChEBI" id="CHEBI:24875"/>
    </ligand>
</feature>
<accession>A0A6N3CUV0</accession>
<evidence type="ECO:0000256" key="9">
    <source>
        <dbReference type="ARBA" id="ARBA00023015"/>
    </source>
</evidence>
<proteinExistence type="inferred from homology"/>
<gene>
    <name evidence="14" type="primary">perR</name>
    <name evidence="14" type="ORF">PMLFYP103_01427</name>
</gene>
<sequence length="162" mass="19027">MSVAWSRNLKMDAKKYTEMQDLFTRYLAEKKLRKTEERYAILECICSFPGHFDMCLLHQKLEEMNFHVSRATVYNTVDVLVDSGLIVRHQLTAQAVQYELRMLAETHLHLICMKCGAIRELKDATLKKDVGALKISRFTPEYHALYIYGLCSKCKYRLQRKK</sequence>
<dbReference type="GO" id="GO:0008270">
    <property type="term" value="F:zinc ion binding"/>
    <property type="evidence" value="ECO:0007669"/>
    <property type="project" value="TreeGrafter"/>
</dbReference>
<feature type="binding site" evidence="12">
    <location>
        <position position="151"/>
    </location>
    <ligand>
        <name>Zn(2+)</name>
        <dbReference type="ChEBI" id="CHEBI:29105"/>
    </ligand>
</feature>
<dbReference type="GO" id="GO:0000976">
    <property type="term" value="F:transcription cis-regulatory region binding"/>
    <property type="evidence" value="ECO:0007669"/>
    <property type="project" value="TreeGrafter"/>
</dbReference>
<evidence type="ECO:0000256" key="6">
    <source>
        <dbReference type="ARBA" id="ARBA00022491"/>
    </source>
</evidence>
<keyword evidence="6" id="KW-0678">Repressor</keyword>
<dbReference type="InterPro" id="IPR036390">
    <property type="entry name" value="WH_DNA-bd_sf"/>
</dbReference>
<dbReference type="AlphaFoldDB" id="A0A6N3CUV0"/>
<evidence type="ECO:0000256" key="8">
    <source>
        <dbReference type="ARBA" id="ARBA00022833"/>
    </source>
</evidence>
<keyword evidence="13" id="KW-0408">Iron</keyword>
<evidence type="ECO:0000256" key="5">
    <source>
        <dbReference type="ARBA" id="ARBA00022490"/>
    </source>
</evidence>
<dbReference type="Pfam" id="PF01475">
    <property type="entry name" value="FUR"/>
    <property type="match status" value="1"/>
</dbReference>
<evidence type="ECO:0000256" key="10">
    <source>
        <dbReference type="ARBA" id="ARBA00023125"/>
    </source>
</evidence>
<dbReference type="GO" id="GO:0003700">
    <property type="term" value="F:DNA-binding transcription factor activity"/>
    <property type="evidence" value="ECO:0007669"/>
    <property type="project" value="InterPro"/>
</dbReference>
<keyword evidence="7 12" id="KW-0479">Metal-binding</keyword>
<evidence type="ECO:0000256" key="11">
    <source>
        <dbReference type="ARBA" id="ARBA00023163"/>
    </source>
</evidence>
<dbReference type="CDD" id="cd07153">
    <property type="entry name" value="Fur_like"/>
    <property type="match status" value="1"/>
</dbReference>
<organism evidence="14">
    <name type="scientific">Parabacteroides merdae</name>
    <dbReference type="NCBI Taxonomy" id="46503"/>
    <lineage>
        <taxon>Bacteria</taxon>
        <taxon>Pseudomonadati</taxon>
        <taxon>Bacteroidota</taxon>
        <taxon>Bacteroidia</taxon>
        <taxon>Bacteroidales</taxon>
        <taxon>Tannerellaceae</taxon>
        <taxon>Parabacteroides</taxon>
    </lineage>
</organism>